<evidence type="ECO:0000256" key="2">
    <source>
        <dbReference type="PROSITE-ProRule" id="PRU00047"/>
    </source>
</evidence>
<sequence>MVLYSRLNYITCVTCKTPSIVFQTFTYSIVLDVALRHVITSSFLRSDFEYIRNDETNCQSEVKCFRCNENGHMSRNCKAAPNMKVVYEDRRLKKLRIADVVVEALVDTGADVSIIKEAMVNKISGVKLQQSVSTLRGLGRGMTRPLGQFNAEVKIDEMQLTHRFLVVPQDAIACDALLGYDFVAKFRVQMTAAGYEFSPPAGRKL</sequence>
<evidence type="ECO:0000259" key="4">
    <source>
        <dbReference type="PROSITE" id="PS50175"/>
    </source>
</evidence>
<reference evidence="6" key="1">
    <citation type="submission" date="2025-08" db="UniProtKB">
        <authorList>
            <consortium name="RefSeq"/>
        </authorList>
    </citation>
    <scope>IDENTIFICATION</scope>
    <source>
        <strain evidence="6">15112-1751.03</strain>
        <tissue evidence="6">Whole Adult</tissue>
    </source>
</reference>
<evidence type="ECO:0000313" key="6">
    <source>
        <dbReference type="RefSeq" id="XP_051864295.1"/>
    </source>
</evidence>
<dbReference type="Pfam" id="PF13975">
    <property type="entry name" value="gag-asp_proteas"/>
    <property type="match status" value="1"/>
</dbReference>
<dbReference type="InterPro" id="IPR036875">
    <property type="entry name" value="Znf_CCHC_sf"/>
</dbReference>
<accession>A0A9C6WED1</accession>
<protein>
    <submittedName>
        <fullName evidence="6">Uncharacterized protein LOC127566304</fullName>
    </submittedName>
</protein>
<dbReference type="GO" id="GO:0008270">
    <property type="term" value="F:zinc ion binding"/>
    <property type="evidence" value="ECO:0007669"/>
    <property type="project" value="UniProtKB-KW"/>
</dbReference>
<gene>
    <name evidence="6" type="primary">LOC127566304</name>
</gene>
<dbReference type="RefSeq" id="XP_051864295.1">
    <property type="nucleotide sequence ID" value="XM_052008335.1"/>
</dbReference>
<keyword evidence="2" id="KW-0863">Zinc-finger</keyword>
<dbReference type="InterPro" id="IPR021109">
    <property type="entry name" value="Peptidase_aspartic_dom_sf"/>
</dbReference>
<dbReference type="InterPro" id="IPR001969">
    <property type="entry name" value="Aspartic_peptidase_AS"/>
</dbReference>
<dbReference type="GO" id="GO:0003676">
    <property type="term" value="F:nucleic acid binding"/>
    <property type="evidence" value="ECO:0007669"/>
    <property type="project" value="InterPro"/>
</dbReference>
<dbReference type="OrthoDB" id="8066224at2759"/>
<dbReference type="InterPro" id="IPR001878">
    <property type="entry name" value="Znf_CCHC"/>
</dbReference>
<keyword evidence="5" id="KW-1185">Reference proteome</keyword>
<dbReference type="PROSITE" id="PS50175">
    <property type="entry name" value="ASP_PROT_RETROV"/>
    <property type="match status" value="1"/>
</dbReference>
<dbReference type="GO" id="GO:0004190">
    <property type="term" value="F:aspartic-type endopeptidase activity"/>
    <property type="evidence" value="ECO:0007669"/>
    <property type="project" value="InterPro"/>
</dbReference>
<dbReference type="PROSITE" id="PS50158">
    <property type="entry name" value="ZF_CCHC"/>
    <property type="match status" value="1"/>
</dbReference>
<dbReference type="GO" id="GO:0006508">
    <property type="term" value="P:proteolysis"/>
    <property type="evidence" value="ECO:0007669"/>
    <property type="project" value="InterPro"/>
</dbReference>
<dbReference type="SUPFAM" id="SSF57756">
    <property type="entry name" value="Retrovirus zinc finger-like domains"/>
    <property type="match status" value="1"/>
</dbReference>
<keyword evidence="2" id="KW-0862">Zinc</keyword>
<evidence type="ECO:0000259" key="3">
    <source>
        <dbReference type="PROSITE" id="PS50158"/>
    </source>
</evidence>
<evidence type="ECO:0000256" key="1">
    <source>
        <dbReference type="ARBA" id="ARBA00022801"/>
    </source>
</evidence>
<dbReference type="SMART" id="SM00343">
    <property type="entry name" value="ZnF_C2HC"/>
    <property type="match status" value="1"/>
</dbReference>
<dbReference type="InterPro" id="IPR001995">
    <property type="entry name" value="Peptidase_A2_cat"/>
</dbReference>
<name>A0A9C6WED1_DROAB</name>
<dbReference type="GeneID" id="127566304"/>
<feature type="domain" description="CCHC-type" evidence="3">
    <location>
        <begin position="63"/>
        <end position="78"/>
    </location>
</feature>
<dbReference type="Gene3D" id="4.10.60.10">
    <property type="entry name" value="Zinc finger, CCHC-type"/>
    <property type="match status" value="1"/>
</dbReference>
<keyword evidence="1" id="KW-0378">Hydrolase</keyword>
<dbReference type="Pfam" id="PF00098">
    <property type="entry name" value="zf-CCHC"/>
    <property type="match status" value="1"/>
</dbReference>
<dbReference type="Proteomes" id="UP000515160">
    <property type="component" value="Unplaced"/>
</dbReference>
<keyword evidence="2" id="KW-0479">Metal-binding</keyword>
<dbReference type="Gene3D" id="2.40.70.10">
    <property type="entry name" value="Acid Proteases"/>
    <property type="match status" value="1"/>
</dbReference>
<dbReference type="PROSITE" id="PS00141">
    <property type="entry name" value="ASP_PROTEASE"/>
    <property type="match status" value="1"/>
</dbReference>
<proteinExistence type="predicted"/>
<dbReference type="AlphaFoldDB" id="A0A9C6WED1"/>
<dbReference type="SUPFAM" id="SSF50630">
    <property type="entry name" value="Acid proteases"/>
    <property type="match status" value="1"/>
</dbReference>
<evidence type="ECO:0000313" key="5">
    <source>
        <dbReference type="Proteomes" id="UP000515160"/>
    </source>
</evidence>
<feature type="domain" description="Peptidase A2" evidence="4">
    <location>
        <begin position="102"/>
        <end position="182"/>
    </location>
</feature>
<organism evidence="5 6">
    <name type="scientific">Drosophila albomicans</name>
    <name type="common">Fruit fly</name>
    <dbReference type="NCBI Taxonomy" id="7291"/>
    <lineage>
        <taxon>Eukaryota</taxon>
        <taxon>Metazoa</taxon>
        <taxon>Ecdysozoa</taxon>
        <taxon>Arthropoda</taxon>
        <taxon>Hexapoda</taxon>
        <taxon>Insecta</taxon>
        <taxon>Pterygota</taxon>
        <taxon>Neoptera</taxon>
        <taxon>Endopterygota</taxon>
        <taxon>Diptera</taxon>
        <taxon>Brachycera</taxon>
        <taxon>Muscomorpha</taxon>
        <taxon>Ephydroidea</taxon>
        <taxon>Drosophilidae</taxon>
        <taxon>Drosophila</taxon>
    </lineage>
</organism>